<evidence type="ECO:0000259" key="1">
    <source>
        <dbReference type="Pfam" id="PF05523"/>
    </source>
</evidence>
<dbReference type="InterPro" id="IPR008894">
    <property type="entry name" value="QdtA_cupin_dom"/>
</dbReference>
<organism evidence="2 3">
    <name type="scientific">Actinophytocola xinjiangensis</name>
    <dbReference type="NCBI Taxonomy" id="485602"/>
    <lineage>
        <taxon>Bacteria</taxon>
        <taxon>Bacillati</taxon>
        <taxon>Actinomycetota</taxon>
        <taxon>Actinomycetes</taxon>
        <taxon>Pseudonocardiales</taxon>
        <taxon>Pseudonocardiaceae</taxon>
    </lineage>
</organism>
<comment type="caution">
    <text evidence="2">The sequence shown here is derived from an EMBL/GenBank/DDBJ whole genome shotgun (WGS) entry which is preliminary data.</text>
</comment>
<dbReference type="InterPro" id="IPR011051">
    <property type="entry name" value="RmlC_Cupin_sf"/>
</dbReference>
<dbReference type="CDD" id="cd20292">
    <property type="entry name" value="cupin_QdtA-like"/>
    <property type="match status" value="1"/>
</dbReference>
<evidence type="ECO:0000313" key="3">
    <source>
        <dbReference type="Proteomes" id="UP000185696"/>
    </source>
</evidence>
<proteinExistence type="predicted"/>
<dbReference type="EMBL" id="MSIF01000025">
    <property type="protein sequence ID" value="OLF05926.1"/>
    <property type="molecule type" value="Genomic_DNA"/>
</dbReference>
<name>A0A7Z1AV45_9PSEU</name>
<protein>
    <recommendedName>
        <fullName evidence="1">Sugar 3,4-ketoisomerase QdtA cupin domain-containing protein</fullName>
    </recommendedName>
</protein>
<evidence type="ECO:0000313" key="2">
    <source>
        <dbReference type="EMBL" id="OLF05926.1"/>
    </source>
</evidence>
<dbReference type="Gene3D" id="2.60.120.10">
    <property type="entry name" value="Jelly Rolls"/>
    <property type="match status" value="1"/>
</dbReference>
<sequence>MVQLTEHSDPRGKLTVVQPESEIDFEIKRAFYVHGVPDGTDRGGHGHKRIHQLIVAVHGAFTVTVDDGFNRRAYLLDDPSRGLYVGPMVWGDMTGYAPGTVGLWLVNEPYDPDEYYQHYDEFRADARRLAA</sequence>
<dbReference type="Proteomes" id="UP000185696">
    <property type="component" value="Unassembled WGS sequence"/>
</dbReference>
<accession>A0A7Z1AV45</accession>
<dbReference type="AlphaFoldDB" id="A0A7Z1AV45"/>
<feature type="domain" description="Sugar 3,4-ketoisomerase QdtA cupin" evidence="1">
    <location>
        <begin position="2"/>
        <end position="124"/>
    </location>
</feature>
<keyword evidence="3" id="KW-1185">Reference proteome</keyword>
<dbReference type="SUPFAM" id="SSF51182">
    <property type="entry name" value="RmlC-like cupins"/>
    <property type="match status" value="1"/>
</dbReference>
<dbReference type="InterPro" id="IPR014710">
    <property type="entry name" value="RmlC-like_jellyroll"/>
</dbReference>
<reference evidence="2 3" key="1">
    <citation type="submission" date="2016-12" db="EMBL/GenBank/DDBJ databases">
        <title>The draft genome sequence of Actinophytocola xinjiangensis.</title>
        <authorList>
            <person name="Wang W."/>
            <person name="Yuan L."/>
        </authorList>
    </citation>
    <scope>NUCLEOTIDE SEQUENCE [LARGE SCALE GENOMIC DNA]</scope>
    <source>
        <strain evidence="2 3">CGMCC 4.4663</strain>
    </source>
</reference>
<gene>
    <name evidence="2" type="ORF">BLA60_34245</name>
</gene>
<dbReference type="OrthoDB" id="2643438at2"/>
<dbReference type="Pfam" id="PF05523">
    <property type="entry name" value="FdtA"/>
    <property type="match status" value="1"/>
</dbReference>